<dbReference type="Gene3D" id="3.40.50.880">
    <property type="match status" value="1"/>
</dbReference>
<dbReference type="InterPro" id="IPR010768">
    <property type="entry name" value="GATase1-like"/>
</dbReference>
<gene>
    <name evidence="3" type="ordered locus">Rcas_1972</name>
</gene>
<dbReference type="InterPro" id="IPR029062">
    <property type="entry name" value="Class_I_gatase-like"/>
</dbReference>
<dbReference type="Pfam" id="PF13768">
    <property type="entry name" value="VWA_3"/>
    <property type="match status" value="1"/>
</dbReference>
<dbReference type="eggNOG" id="COG5426">
    <property type="taxonomic scope" value="Bacteria"/>
</dbReference>
<feature type="transmembrane region" description="Helical" evidence="1">
    <location>
        <begin position="6"/>
        <end position="24"/>
    </location>
</feature>
<dbReference type="KEGG" id="rca:Rcas_1972"/>
<dbReference type="SUPFAM" id="SSF52317">
    <property type="entry name" value="Class I glutamine amidotransferase-like"/>
    <property type="match status" value="1"/>
</dbReference>
<dbReference type="PANTHER" id="PTHR37947">
    <property type="entry name" value="BLL2462 PROTEIN"/>
    <property type="match status" value="1"/>
</dbReference>
<evidence type="ECO:0000256" key="1">
    <source>
        <dbReference type="SAM" id="Phobius"/>
    </source>
</evidence>
<accession>A7NKP0</accession>
<keyword evidence="1" id="KW-0812">Transmembrane</keyword>
<protein>
    <submittedName>
        <fullName evidence="3">von Willebrand factor type A</fullName>
    </submittedName>
</protein>
<dbReference type="OrthoDB" id="9781333at2"/>
<dbReference type="Gene3D" id="3.40.50.410">
    <property type="entry name" value="von Willebrand factor, type A domain"/>
    <property type="match status" value="2"/>
</dbReference>
<feature type="domain" description="VWFA" evidence="2">
    <location>
        <begin position="393"/>
        <end position="570"/>
    </location>
</feature>
<name>A7NKP0_ROSCS</name>
<dbReference type="PANTHER" id="PTHR37947:SF2">
    <property type="entry name" value="VON WILLEBRAND FACTOR TYPE A"/>
    <property type="match status" value="1"/>
</dbReference>
<keyword evidence="1" id="KW-0472">Membrane</keyword>
<evidence type="ECO:0000313" key="3">
    <source>
        <dbReference type="EMBL" id="ABU58060.1"/>
    </source>
</evidence>
<dbReference type="Proteomes" id="UP000000263">
    <property type="component" value="Chromosome"/>
</dbReference>
<organism evidence="3 4">
    <name type="scientific">Roseiflexus castenholzii (strain DSM 13941 / HLO8)</name>
    <dbReference type="NCBI Taxonomy" id="383372"/>
    <lineage>
        <taxon>Bacteria</taxon>
        <taxon>Bacillati</taxon>
        <taxon>Chloroflexota</taxon>
        <taxon>Chloroflexia</taxon>
        <taxon>Chloroflexales</taxon>
        <taxon>Roseiflexineae</taxon>
        <taxon>Roseiflexaceae</taxon>
        <taxon>Roseiflexus</taxon>
    </lineage>
</organism>
<dbReference type="Pfam" id="PF07090">
    <property type="entry name" value="GATase1_like"/>
    <property type="match status" value="1"/>
</dbReference>
<dbReference type="InterPro" id="IPR036465">
    <property type="entry name" value="vWFA_dom_sf"/>
</dbReference>
<dbReference type="eggNOG" id="COG2304">
    <property type="taxonomic scope" value="Bacteria"/>
</dbReference>
<reference evidence="3 4" key="1">
    <citation type="submission" date="2007-08" db="EMBL/GenBank/DDBJ databases">
        <title>Complete sequence of Roseiflexus castenholzii DSM 13941.</title>
        <authorList>
            <consortium name="US DOE Joint Genome Institute"/>
            <person name="Copeland A."/>
            <person name="Lucas S."/>
            <person name="Lapidus A."/>
            <person name="Barry K."/>
            <person name="Glavina del Rio T."/>
            <person name="Dalin E."/>
            <person name="Tice H."/>
            <person name="Pitluck S."/>
            <person name="Thompson L.S."/>
            <person name="Brettin T."/>
            <person name="Bruce D."/>
            <person name="Detter J.C."/>
            <person name="Han C."/>
            <person name="Tapia R."/>
            <person name="Schmutz J."/>
            <person name="Larimer F."/>
            <person name="Land M."/>
            <person name="Hauser L."/>
            <person name="Kyrpides N."/>
            <person name="Mikhailova N."/>
            <person name="Bryant D.A."/>
            <person name="Hanada S."/>
            <person name="Tsukatani Y."/>
            <person name="Richardson P."/>
        </authorList>
    </citation>
    <scope>NUCLEOTIDE SEQUENCE [LARGE SCALE GENOMIC DNA]</scope>
    <source>
        <strain evidence="4">DSM 13941 / HLO8</strain>
    </source>
</reference>
<keyword evidence="4" id="KW-1185">Reference proteome</keyword>
<proteinExistence type="predicted"/>
<dbReference type="AlphaFoldDB" id="A7NKP0"/>
<dbReference type="CDD" id="cd00198">
    <property type="entry name" value="vWFA"/>
    <property type="match status" value="1"/>
</dbReference>
<feature type="transmembrane region" description="Helical" evidence="1">
    <location>
        <begin position="31"/>
        <end position="49"/>
    </location>
</feature>
<dbReference type="SMART" id="SM00327">
    <property type="entry name" value="VWA"/>
    <property type="match status" value="2"/>
</dbReference>
<dbReference type="EMBL" id="CP000804">
    <property type="protein sequence ID" value="ABU58060.1"/>
    <property type="molecule type" value="Genomic_DNA"/>
</dbReference>
<dbReference type="STRING" id="383372.Rcas_1972"/>
<dbReference type="RefSeq" id="WP_012120484.1">
    <property type="nucleotide sequence ID" value="NC_009767.1"/>
</dbReference>
<dbReference type="PROSITE" id="PS50234">
    <property type="entry name" value="VWFA"/>
    <property type="match status" value="1"/>
</dbReference>
<feature type="transmembrane region" description="Helical" evidence="1">
    <location>
        <begin position="820"/>
        <end position="838"/>
    </location>
</feature>
<evidence type="ECO:0000259" key="2">
    <source>
        <dbReference type="PROSITE" id="PS50234"/>
    </source>
</evidence>
<dbReference type="SUPFAM" id="SSF53300">
    <property type="entry name" value="vWA-like"/>
    <property type="match status" value="2"/>
</dbReference>
<dbReference type="HOGENOM" id="CLU_007196_0_0_0"/>
<evidence type="ECO:0000313" key="4">
    <source>
        <dbReference type="Proteomes" id="UP000000263"/>
    </source>
</evidence>
<keyword evidence="1" id="KW-1133">Transmembrane helix</keyword>
<sequence length="847" mass="90224">MILRNPQFLLLLMLVPLIIGGWLWRRGRLPAAALVLRVIIVILIVGALTNPIALQGHIDSAGAPLVVVLVDQSDSLTDEGKAALRARAAALAANSSSPVQIITFGATAAAEQSTPPGDQTDIAAALRAARGLIGDGGGRVALLSDGLQTRGDALAEARALAGAGIPVDTEYYQAPARPEFWIATIETPPTLREGEEFTARIVMASTVAANAQLELTVGNERVLAQQVRLAPGENSVPYTGRAGRPGILRMQATLTGQPDTLTRNNVAGATVLVAPMPRILLVEGPNDVNSAPLRSALREAGVMADVAEAASLPAQISALGLYEGIVLIDVPAGVLSLDQMATLREFVRSEGRGLLAIGGRSSFTLGAYKDTPLEETLPVTMVPPPRPERSDTTLLLIIDQSASMGPETGLSKFTMAKEAAIMATESLRAEDRIGVLAFDVSTRWVVDFQPVGTGLSLADIQRRISTLPLGGGTDIYNALQTGLPELARQPGRVRHAVLLTDGRSFTDDRQAYQALIEEARSRNITLSTIAIGTDADIDLLQTLARWGAGRYYFAAEPGDIPRLTLLESEIVRTEPQVEGDFRAEQKAPHPMLRDFAPAQIPGLKGYVATTLKPGADLVLQSPDGDPVLAVWQYGLGRAAAWTPGAEAPWAADWSNWPEYGRFWAQLIRYTLPEPDSGPLQVRVVRDGDSVRIVADSVAPGGRPLDLADTQATIVLPNGAAQLITLRQTAPGRYEQALILPDDGPYAIEVRQQKGSEVRAAQAGYVQRYSDEYLPPADPQTGARLMNDISAITGGNALGGGSLIAPGGGAIRAERLPDTGFWPWLLGLAALLWPLEIAIRRGWVRLRR</sequence>
<dbReference type="InterPro" id="IPR002035">
    <property type="entry name" value="VWF_A"/>
</dbReference>